<dbReference type="InterPro" id="IPR003838">
    <property type="entry name" value="ABC3_permease_C"/>
</dbReference>
<evidence type="ECO:0000256" key="5">
    <source>
        <dbReference type="ARBA" id="ARBA00023136"/>
    </source>
</evidence>
<reference evidence="10 11" key="1">
    <citation type="submission" date="2020-08" db="EMBL/GenBank/DDBJ databases">
        <authorList>
            <person name="Liu C."/>
            <person name="Sun Q."/>
        </authorList>
    </citation>
    <scope>NUCLEOTIDE SEQUENCE [LARGE SCALE GENOMIC DNA]</scope>
    <source>
        <strain evidence="10 11">N22</strain>
    </source>
</reference>
<protein>
    <submittedName>
        <fullName evidence="10">ABC transporter permease</fullName>
    </submittedName>
</protein>
<evidence type="ECO:0000256" key="7">
    <source>
        <dbReference type="SAM" id="Phobius"/>
    </source>
</evidence>
<evidence type="ECO:0000313" key="11">
    <source>
        <dbReference type="Proteomes" id="UP000587396"/>
    </source>
</evidence>
<feature type="transmembrane region" description="Helical" evidence="7">
    <location>
        <begin position="357"/>
        <end position="380"/>
    </location>
</feature>
<keyword evidence="11" id="KW-1185">Reference proteome</keyword>
<dbReference type="InterPro" id="IPR050250">
    <property type="entry name" value="Macrolide_Exporter_MacB"/>
</dbReference>
<comment type="subcellular location">
    <subcellularLocation>
        <location evidence="1">Cell membrane</location>
        <topology evidence="1">Multi-pass membrane protein</topology>
    </subcellularLocation>
</comment>
<dbReference type="PANTHER" id="PTHR30572:SF4">
    <property type="entry name" value="ABC TRANSPORTER PERMEASE YTRF"/>
    <property type="match status" value="1"/>
</dbReference>
<dbReference type="InterPro" id="IPR025857">
    <property type="entry name" value="MacB_PCD"/>
</dbReference>
<organism evidence="10 11">
    <name type="scientific">Gordonibacter massiliensis</name>
    <name type="common">ex Traore et al. 2017</name>
    <dbReference type="NCBI Taxonomy" id="1841863"/>
    <lineage>
        <taxon>Bacteria</taxon>
        <taxon>Bacillati</taxon>
        <taxon>Actinomycetota</taxon>
        <taxon>Coriobacteriia</taxon>
        <taxon>Eggerthellales</taxon>
        <taxon>Eggerthellaceae</taxon>
        <taxon>Gordonibacter</taxon>
    </lineage>
</organism>
<evidence type="ECO:0000256" key="1">
    <source>
        <dbReference type="ARBA" id="ARBA00004651"/>
    </source>
</evidence>
<dbReference type="AlphaFoldDB" id="A0A842JES2"/>
<dbReference type="Pfam" id="PF12704">
    <property type="entry name" value="MacB_PCD"/>
    <property type="match status" value="1"/>
</dbReference>
<keyword evidence="3 7" id="KW-0812">Transmembrane</keyword>
<keyword evidence="2" id="KW-1003">Cell membrane</keyword>
<dbReference type="Proteomes" id="UP000587396">
    <property type="component" value="Unassembled WGS sequence"/>
</dbReference>
<comment type="similarity">
    <text evidence="6">Belongs to the ABC-4 integral membrane protein family.</text>
</comment>
<evidence type="ECO:0000256" key="4">
    <source>
        <dbReference type="ARBA" id="ARBA00022989"/>
    </source>
</evidence>
<evidence type="ECO:0000256" key="6">
    <source>
        <dbReference type="ARBA" id="ARBA00038076"/>
    </source>
</evidence>
<name>A0A842JES2_9ACTN</name>
<feature type="domain" description="ABC3 transporter permease C-terminal" evidence="8">
    <location>
        <begin position="271"/>
        <end position="390"/>
    </location>
</feature>
<sequence>MRFGDLLYETWHALSANRGRSLLTILGIVIGIAAVIAMTSLIGGIQNMLIGELGLAQARQVSISVSSPEPVDFDDVEHLAKGMPDYEILTGSGMTSVETTLADGTKSYAQIVAVKPDFFTANGSKVAEGRFFTASEEAAAARLALVDQSSVKELFGNADVEAVGKTLHLGNDDFTIVGVIESSSLMSYGVTVYLPYTTAETRVGGMYGVSQIIGFAREGTDMDRLTETTKSYVASYFNVSPEDGVYVYALDSMIKQMESMMASFSLLMGAVASISLFVGGIGIMNMMLTNVTERIREIGLRKSLGARRRDITKQFLLESIMLCVAGGVFGILFGFLAAWGLGGVIGMVQAGMTVTPVLAPGVVALAVGVCVLIGVVFGYYPARRAAKLDPVESLRYQ</sequence>
<dbReference type="Pfam" id="PF02687">
    <property type="entry name" value="FtsX"/>
    <property type="match status" value="1"/>
</dbReference>
<dbReference type="GO" id="GO:0005886">
    <property type="term" value="C:plasma membrane"/>
    <property type="evidence" value="ECO:0007669"/>
    <property type="project" value="UniProtKB-SubCell"/>
</dbReference>
<feature type="transmembrane region" description="Helical" evidence="7">
    <location>
        <begin position="264"/>
        <end position="288"/>
    </location>
</feature>
<evidence type="ECO:0000256" key="2">
    <source>
        <dbReference type="ARBA" id="ARBA00022475"/>
    </source>
</evidence>
<evidence type="ECO:0000259" key="8">
    <source>
        <dbReference type="Pfam" id="PF02687"/>
    </source>
</evidence>
<keyword evidence="4 7" id="KW-1133">Transmembrane helix</keyword>
<keyword evidence="5 7" id="KW-0472">Membrane</keyword>
<evidence type="ECO:0000259" key="9">
    <source>
        <dbReference type="Pfam" id="PF12704"/>
    </source>
</evidence>
<comment type="caution">
    <text evidence="10">The sequence shown here is derived from an EMBL/GenBank/DDBJ whole genome shotgun (WGS) entry which is preliminary data.</text>
</comment>
<evidence type="ECO:0000313" key="10">
    <source>
        <dbReference type="EMBL" id="MBC2888991.1"/>
    </source>
</evidence>
<dbReference type="PANTHER" id="PTHR30572">
    <property type="entry name" value="MEMBRANE COMPONENT OF TRANSPORTER-RELATED"/>
    <property type="match status" value="1"/>
</dbReference>
<proteinExistence type="inferred from homology"/>
<accession>A0A842JES2</accession>
<gene>
    <name evidence="10" type="ORF">H7313_06465</name>
</gene>
<dbReference type="GO" id="GO:0022857">
    <property type="term" value="F:transmembrane transporter activity"/>
    <property type="evidence" value="ECO:0007669"/>
    <property type="project" value="TreeGrafter"/>
</dbReference>
<feature type="transmembrane region" description="Helical" evidence="7">
    <location>
        <begin position="315"/>
        <end position="337"/>
    </location>
</feature>
<evidence type="ECO:0000256" key="3">
    <source>
        <dbReference type="ARBA" id="ARBA00022692"/>
    </source>
</evidence>
<feature type="transmembrane region" description="Helical" evidence="7">
    <location>
        <begin position="21"/>
        <end position="45"/>
    </location>
</feature>
<dbReference type="EMBL" id="JACMSE010000003">
    <property type="protein sequence ID" value="MBC2888991.1"/>
    <property type="molecule type" value="Genomic_DNA"/>
</dbReference>
<dbReference type="RefSeq" id="WP_185904884.1">
    <property type="nucleotide sequence ID" value="NZ_JACMSE010000003.1"/>
</dbReference>
<feature type="domain" description="MacB-like periplasmic core" evidence="9">
    <location>
        <begin position="21"/>
        <end position="227"/>
    </location>
</feature>